<feature type="non-terminal residue" evidence="1">
    <location>
        <position position="364"/>
    </location>
</feature>
<feature type="non-terminal residue" evidence="1">
    <location>
        <position position="1"/>
    </location>
</feature>
<keyword evidence="2" id="KW-1185">Reference proteome</keyword>
<name>A0ACA9M9V5_9GLOM</name>
<sequence length="364" mass="41817">LIVLSTIPGSIVDIFPCELVPVVRVLNQSTSPNLNVSFDKVVEYFVRLILLVDLTPGKPKFFRATIGGDYLLIRNEDLRVEENEVNGEIQDDLAQENQVLADGGNQPEDVKEILKQISSVFKDDKNYVESEVLANDQARYQPYATQKGLRPVKKSESKWEDRLRRREPEEQPQEPLPMNEEPYISEEPTVTRSKYRRGPSRVDNLEPYNVVQDLLNTKSSVTIGQMLKYPNQRRNLAQALRRSRLPGQTTRLAISHVGEHQLSKPDDESDDEDLFDELEFEDELLEEAESYYTSEASLEEELHVNPWDGTQSCAAIEEVLVGHYDEENEEKKELSEIWQKALDELVVQEEIGNKGREQAEWLFA</sequence>
<dbReference type="EMBL" id="CAJVPU010007994">
    <property type="protein sequence ID" value="CAG8579151.1"/>
    <property type="molecule type" value="Genomic_DNA"/>
</dbReference>
<protein>
    <submittedName>
        <fullName evidence="1">7836_t:CDS:1</fullName>
    </submittedName>
</protein>
<evidence type="ECO:0000313" key="2">
    <source>
        <dbReference type="Proteomes" id="UP000789702"/>
    </source>
</evidence>
<dbReference type="Proteomes" id="UP000789702">
    <property type="component" value="Unassembled WGS sequence"/>
</dbReference>
<proteinExistence type="predicted"/>
<accession>A0ACA9M9V5</accession>
<gene>
    <name evidence="1" type="ORF">DHETER_LOCUS6393</name>
</gene>
<evidence type="ECO:0000313" key="1">
    <source>
        <dbReference type="EMBL" id="CAG8579151.1"/>
    </source>
</evidence>
<organism evidence="1 2">
    <name type="scientific">Dentiscutata heterogama</name>
    <dbReference type="NCBI Taxonomy" id="1316150"/>
    <lineage>
        <taxon>Eukaryota</taxon>
        <taxon>Fungi</taxon>
        <taxon>Fungi incertae sedis</taxon>
        <taxon>Mucoromycota</taxon>
        <taxon>Glomeromycotina</taxon>
        <taxon>Glomeromycetes</taxon>
        <taxon>Diversisporales</taxon>
        <taxon>Gigasporaceae</taxon>
        <taxon>Dentiscutata</taxon>
    </lineage>
</organism>
<reference evidence="1" key="1">
    <citation type="submission" date="2021-06" db="EMBL/GenBank/DDBJ databases">
        <authorList>
            <person name="Kallberg Y."/>
            <person name="Tangrot J."/>
            <person name="Rosling A."/>
        </authorList>
    </citation>
    <scope>NUCLEOTIDE SEQUENCE</scope>
    <source>
        <strain evidence="1">IL203A</strain>
    </source>
</reference>
<comment type="caution">
    <text evidence="1">The sequence shown here is derived from an EMBL/GenBank/DDBJ whole genome shotgun (WGS) entry which is preliminary data.</text>
</comment>